<reference evidence="3 4" key="1">
    <citation type="submission" date="2018-07" db="EMBL/GenBank/DDBJ databases">
        <title>Genome analysis of Runella aurantiaca.</title>
        <authorList>
            <person name="Yang X."/>
        </authorList>
    </citation>
    <scope>NUCLEOTIDE SEQUENCE [LARGE SCALE GENOMIC DNA]</scope>
    <source>
        <strain evidence="3 4">YX9</strain>
    </source>
</reference>
<comment type="caution">
    <text evidence="3">The sequence shown here is derived from an EMBL/GenBank/DDBJ whole genome shotgun (WGS) entry which is preliminary data.</text>
</comment>
<dbReference type="EMBL" id="QPIW01000016">
    <property type="protein sequence ID" value="RDB04392.1"/>
    <property type="molecule type" value="Genomic_DNA"/>
</dbReference>
<dbReference type="RefSeq" id="WP_114462497.1">
    <property type="nucleotide sequence ID" value="NZ_QPIW01000016.1"/>
</dbReference>
<evidence type="ECO:0008006" key="5">
    <source>
        <dbReference type="Google" id="ProtNLM"/>
    </source>
</evidence>
<evidence type="ECO:0000313" key="4">
    <source>
        <dbReference type="Proteomes" id="UP000253141"/>
    </source>
</evidence>
<sequence length="385" mass="41070">MKKTLLFLFVSIHTSFAQNQLKLGANRFIHNTGDGNTFMGLQAGSNVTTGNSNTSLGYYSGNAITVGAANTYLGYLAGSYNGLGSSNVFVGFAAGWRNTANSNVIVGRSAGAFSTTGTQNVFVGNLAGLGVENGTNSGSNNTFLGESSGLKISSGSTNTFIGKSAGYENTTGSTNVFVGYETGKANTIGANNVYVGGSANGFGTNAASLQRAAAVGYNARVSINDAIVLGDFQNNNVKVGIGVHDPQHRLDVKGVINMRAAFNSPSLKINGRDFLGLDEQGEFIVSNFKMKYQSENQWADRVFKKGYILMPLAQLEDYIQEHEHLPGIPTASEAVEKGVSTQEMTAKLLEKVEELTRYVIELKNENEGLKKDYQEVLKRLPISNK</sequence>
<keyword evidence="2" id="KW-0732">Signal</keyword>
<evidence type="ECO:0000313" key="3">
    <source>
        <dbReference type="EMBL" id="RDB04392.1"/>
    </source>
</evidence>
<proteinExistence type="predicted"/>
<feature type="signal peptide" evidence="2">
    <location>
        <begin position="1"/>
        <end position="17"/>
    </location>
</feature>
<feature type="chain" id="PRO_5016826664" description="TMF family protein" evidence="2">
    <location>
        <begin position="18"/>
        <end position="385"/>
    </location>
</feature>
<keyword evidence="4" id="KW-1185">Reference proteome</keyword>
<organism evidence="3 4">
    <name type="scientific">Runella aurantiaca</name>
    <dbReference type="NCBI Taxonomy" id="2282308"/>
    <lineage>
        <taxon>Bacteria</taxon>
        <taxon>Pseudomonadati</taxon>
        <taxon>Bacteroidota</taxon>
        <taxon>Cytophagia</taxon>
        <taxon>Cytophagales</taxon>
        <taxon>Spirosomataceae</taxon>
        <taxon>Runella</taxon>
    </lineage>
</organism>
<evidence type="ECO:0000256" key="1">
    <source>
        <dbReference type="SAM" id="Coils"/>
    </source>
</evidence>
<feature type="coiled-coil region" evidence="1">
    <location>
        <begin position="345"/>
        <end position="379"/>
    </location>
</feature>
<dbReference type="Proteomes" id="UP000253141">
    <property type="component" value="Unassembled WGS sequence"/>
</dbReference>
<dbReference type="OrthoDB" id="1163828at2"/>
<protein>
    <recommendedName>
        <fullName evidence="5">TMF family protein</fullName>
    </recommendedName>
</protein>
<evidence type="ECO:0000256" key="2">
    <source>
        <dbReference type="SAM" id="SignalP"/>
    </source>
</evidence>
<keyword evidence="1" id="KW-0175">Coiled coil</keyword>
<dbReference type="AlphaFoldDB" id="A0A369I5S0"/>
<name>A0A369I5S0_9BACT</name>
<accession>A0A369I5S0</accession>
<gene>
    <name evidence="3" type="ORF">DVG78_18305</name>
</gene>